<feature type="region of interest" description="Disordered" evidence="1">
    <location>
        <begin position="164"/>
        <end position="210"/>
    </location>
</feature>
<reference evidence="2" key="1">
    <citation type="submission" date="2023-03" db="EMBL/GenBank/DDBJ databases">
        <title>Massive genome expansion in bonnet fungi (Mycena s.s.) driven by repeated elements and novel gene families across ecological guilds.</title>
        <authorList>
            <consortium name="Lawrence Berkeley National Laboratory"/>
            <person name="Harder C.B."/>
            <person name="Miyauchi S."/>
            <person name="Viragh M."/>
            <person name="Kuo A."/>
            <person name="Thoen E."/>
            <person name="Andreopoulos B."/>
            <person name="Lu D."/>
            <person name="Skrede I."/>
            <person name="Drula E."/>
            <person name="Henrissat B."/>
            <person name="Morin E."/>
            <person name="Kohler A."/>
            <person name="Barry K."/>
            <person name="LaButti K."/>
            <person name="Morin E."/>
            <person name="Salamov A."/>
            <person name="Lipzen A."/>
            <person name="Mereny Z."/>
            <person name="Hegedus B."/>
            <person name="Baldrian P."/>
            <person name="Stursova M."/>
            <person name="Weitz H."/>
            <person name="Taylor A."/>
            <person name="Grigoriev I.V."/>
            <person name="Nagy L.G."/>
            <person name="Martin F."/>
            <person name="Kauserud H."/>
        </authorList>
    </citation>
    <scope>NUCLEOTIDE SEQUENCE</scope>
    <source>
        <strain evidence="2">CBHHK200</strain>
    </source>
</reference>
<dbReference type="EMBL" id="JARJCM010000004">
    <property type="protein sequence ID" value="KAJ7045967.1"/>
    <property type="molecule type" value="Genomic_DNA"/>
</dbReference>
<feature type="compositionally biased region" description="Low complexity" evidence="1">
    <location>
        <begin position="111"/>
        <end position="124"/>
    </location>
</feature>
<feature type="compositionally biased region" description="Pro residues" evidence="1">
    <location>
        <begin position="197"/>
        <end position="210"/>
    </location>
</feature>
<name>A0AAD6XDH2_9AGAR</name>
<protein>
    <submittedName>
        <fullName evidence="2">Uncharacterized protein</fullName>
    </submittedName>
</protein>
<dbReference type="AlphaFoldDB" id="A0AAD6XDH2"/>
<evidence type="ECO:0000313" key="2">
    <source>
        <dbReference type="EMBL" id="KAJ7045967.1"/>
    </source>
</evidence>
<gene>
    <name evidence="2" type="ORF">C8F04DRAFT_1388504</name>
</gene>
<dbReference type="Proteomes" id="UP001218188">
    <property type="component" value="Unassembled WGS sequence"/>
</dbReference>
<evidence type="ECO:0000313" key="3">
    <source>
        <dbReference type="Proteomes" id="UP001218188"/>
    </source>
</evidence>
<sequence>MDDAFLLQSSMARATLVFETNSPTDEASPTEPSPILPDIHDENREKIVIRPRCKEYVQKQRTLPTLSCFSATPQKEEIPDEPKPQLYVVLGEAGVAGPSNADAAKVSQLPKSGASKKASSSKANLKAKLGVAKKAAPTTTHFPFMSGEVMPKNLAVAKKATLTKPHHALPSAPRALREPSFKPRAVVSSGRIEKPPRSPPRSPPRTVQPPYFPMDATAVVATVARLYHCCSTPSGCPRCKLWRLFDEFCGTIAERREKIRQNQTSAMYS</sequence>
<comment type="caution">
    <text evidence="2">The sequence shown here is derived from an EMBL/GenBank/DDBJ whole genome shotgun (WGS) entry which is preliminary data.</text>
</comment>
<accession>A0AAD6XDH2</accession>
<evidence type="ECO:0000256" key="1">
    <source>
        <dbReference type="SAM" id="MobiDB-lite"/>
    </source>
</evidence>
<keyword evidence="3" id="KW-1185">Reference proteome</keyword>
<feature type="region of interest" description="Disordered" evidence="1">
    <location>
        <begin position="19"/>
        <end position="42"/>
    </location>
</feature>
<organism evidence="2 3">
    <name type="scientific">Mycena alexandri</name>
    <dbReference type="NCBI Taxonomy" id="1745969"/>
    <lineage>
        <taxon>Eukaryota</taxon>
        <taxon>Fungi</taxon>
        <taxon>Dikarya</taxon>
        <taxon>Basidiomycota</taxon>
        <taxon>Agaricomycotina</taxon>
        <taxon>Agaricomycetes</taxon>
        <taxon>Agaricomycetidae</taxon>
        <taxon>Agaricales</taxon>
        <taxon>Marasmiineae</taxon>
        <taxon>Mycenaceae</taxon>
        <taxon>Mycena</taxon>
    </lineage>
</organism>
<proteinExistence type="predicted"/>
<feature type="region of interest" description="Disordered" evidence="1">
    <location>
        <begin position="99"/>
        <end position="124"/>
    </location>
</feature>